<feature type="signal peptide" evidence="8">
    <location>
        <begin position="1"/>
        <end position="35"/>
    </location>
</feature>
<dbReference type="Pfam" id="PF00194">
    <property type="entry name" value="Carb_anhydrase"/>
    <property type="match status" value="1"/>
</dbReference>
<comment type="caution">
    <text evidence="10">The sequence shown here is derived from an EMBL/GenBank/DDBJ whole genome shotgun (WGS) entry which is preliminary data.</text>
</comment>
<evidence type="ECO:0000256" key="6">
    <source>
        <dbReference type="ARBA" id="ARBA00048348"/>
    </source>
</evidence>
<dbReference type="PANTHER" id="PTHR18952">
    <property type="entry name" value="CARBONIC ANHYDRASE"/>
    <property type="match status" value="1"/>
</dbReference>
<proteinExistence type="inferred from homology"/>
<feature type="chain" id="PRO_5047535731" description="carbonic anhydrase" evidence="8">
    <location>
        <begin position="36"/>
        <end position="384"/>
    </location>
</feature>
<evidence type="ECO:0000256" key="2">
    <source>
        <dbReference type="ARBA" id="ARBA00012925"/>
    </source>
</evidence>
<dbReference type="PROSITE" id="PS51144">
    <property type="entry name" value="ALPHA_CA_2"/>
    <property type="match status" value="1"/>
</dbReference>
<dbReference type="Proteomes" id="UP001368500">
    <property type="component" value="Unassembled WGS sequence"/>
</dbReference>
<protein>
    <recommendedName>
        <fullName evidence="2">carbonic anhydrase</fullName>
        <ecNumber evidence="2">4.2.1.1</ecNumber>
    </recommendedName>
</protein>
<dbReference type="EMBL" id="JBBUTF010000005">
    <property type="protein sequence ID" value="MEK8025649.1"/>
    <property type="molecule type" value="Genomic_DNA"/>
</dbReference>
<dbReference type="InterPro" id="IPR041891">
    <property type="entry name" value="Alpha_CA_prokaryot-like"/>
</dbReference>
<evidence type="ECO:0000256" key="8">
    <source>
        <dbReference type="SAM" id="SignalP"/>
    </source>
</evidence>
<dbReference type="InterPro" id="IPR023561">
    <property type="entry name" value="Carbonic_anhydrase_a-class"/>
</dbReference>
<keyword evidence="8" id="KW-0732">Signal</keyword>
<gene>
    <name evidence="10" type="ORF">AACH11_06725</name>
</gene>
<comment type="catalytic activity">
    <reaction evidence="6">
        <text>hydrogencarbonate + H(+) = CO2 + H2O</text>
        <dbReference type="Rhea" id="RHEA:10748"/>
        <dbReference type="ChEBI" id="CHEBI:15377"/>
        <dbReference type="ChEBI" id="CHEBI:15378"/>
        <dbReference type="ChEBI" id="CHEBI:16526"/>
        <dbReference type="ChEBI" id="CHEBI:17544"/>
        <dbReference type="EC" id="4.2.1.1"/>
    </reaction>
</comment>
<dbReference type="RefSeq" id="WP_341373429.1">
    <property type="nucleotide sequence ID" value="NZ_JBBUTF010000005.1"/>
</dbReference>
<dbReference type="SMART" id="SM01057">
    <property type="entry name" value="Carb_anhydrase"/>
    <property type="match status" value="1"/>
</dbReference>
<dbReference type="PANTHER" id="PTHR18952:SF265">
    <property type="entry name" value="CARBONIC ANHYDRASE"/>
    <property type="match status" value="1"/>
</dbReference>
<feature type="region of interest" description="Disordered" evidence="7">
    <location>
        <begin position="113"/>
        <end position="172"/>
    </location>
</feature>
<dbReference type="EC" id="4.2.1.1" evidence="2"/>
<sequence>MSVPVAMLCRSAPGRVLGVCLTLALLSLWPLAARAADGHAAEAATKPAKAVQPPPLHATVKGEAPAVAAAPAARGGGADPMDQLRERLAQKLGATKAPEAPSPYVVRVTTKATGDAHDDGHGAAAPAPAPRKVARPAAPRPPVKAAAKTDGHGPAAAGGHAAHWSYGADGGPEQWGRLRPEFSLCGSGQRQSPIDIRGGIKVDLEPIAIDYQSSAFRVVDNGHTVQVNVAGGNAIEVQGRRYDLLQFHFHRPSEERIDGRQFDMVAHLVHKDPEGRLAVIAVLLDRGSAHPLVQTVWNNLPLEKSSEVAAAGAIDLNQLLPADRRYYTYMGSLTTPPCSEGVLWLVMQQPVTISKEQIAIFSRLYPMNARPVQQASGRLIKQNP</sequence>
<reference evidence="10 11" key="1">
    <citation type="submission" date="2024-04" db="EMBL/GenBank/DDBJ databases">
        <title>Novel species of the genus Ideonella isolated from streams.</title>
        <authorList>
            <person name="Lu H."/>
        </authorList>
    </citation>
    <scope>NUCLEOTIDE SEQUENCE [LARGE SCALE GENOMIC DNA]</scope>
    <source>
        <strain evidence="10 11">BYS139W</strain>
    </source>
</reference>
<accession>A0ABU9B915</accession>
<evidence type="ECO:0000256" key="3">
    <source>
        <dbReference type="ARBA" id="ARBA00022723"/>
    </source>
</evidence>
<dbReference type="CDD" id="cd03124">
    <property type="entry name" value="alpha_CA_prokaryotic_like"/>
    <property type="match status" value="1"/>
</dbReference>
<organism evidence="10 11">
    <name type="scientific">Pseudaquabacterium rugosum</name>
    <dbReference type="NCBI Taxonomy" id="2984194"/>
    <lineage>
        <taxon>Bacteria</taxon>
        <taxon>Pseudomonadati</taxon>
        <taxon>Pseudomonadota</taxon>
        <taxon>Betaproteobacteria</taxon>
        <taxon>Burkholderiales</taxon>
        <taxon>Sphaerotilaceae</taxon>
        <taxon>Pseudaquabacterium</taxon>
    </lineage>
</organism>
<name>A0ABU9B915_9BURK</name>
<evidence type="ECO:0000313" key="10">
    <source>
        <dbReference type="EMBL" id="MEK8025649.1"/>
    </source>
</evidence>
<dbReference type="SUPFAM" id="SSF51069">
    <property type="entry name" value="Carbonic anhydrase"/>
    <property type="match status" value="1"/>
</dbReference>
<evidence type="ECO:0000256" key="7">
    <source>
        <dbReference type="SAM" id="MobiDB-lite"/>
    </source>
</evidence>
<comment type="similarity">
    <text evidence="1">Belongs to the alpha-carbonic anhydrase family.</text>
</comment>
<keyword evidence="4" id="KW-0862">Zinc</keyword>
<evidence type="ECO:0000256" key="1">
    <source>
        <dbReference type="ARBA" id="ARBA00010718"/>
    </source>
</evidence>
<keyword evidence="11" id="KW-1185">Reference proteome</keyword>
<evidence type="ECO:0000313" key="11">
    <source>
        <dbReference type="Proteomes" id="UP001368500"/>
    </source>
</evidence>
<dbReference type="InterPro" id="IPR001148">
    <property type="entry name" value="CA_dom"/>
</dbReference>
<feature type="domain" description="Alpha-carbonic anhydrase" evidence="9">
    <location>
        <begin position="162"/>
        <end position="384"/>
    </location>
</feature>
<dbReference type="InterPro" id="IPR036398">
    <property type="entry name" value="CA_dom_sf"/>
</dbReference>
<keyword evidence="3" id="KW-0479">Metal-binding</keyword>
<evidence type="ECO:0000259" key="9">
    <source>
        <dbReference type="PROSITE" id="PS51144"/>
    </source>
</evidence>
<feature type="compositionally biased region" description="Low complexity" evidence="7">
    <location>
        <begin position="143"/>
        <end position="163"/>
    </location>
</feature>
<dbReference type="Gene3D" id="3.10.200.10">
    <property type="entry name" value="Alpha carbonic anhydrase"/>
    <property type="match status" value="1"/>
</dbReference>
<evidence type="ECO:0000256" key="4">
    <source>
        <dbReference type="ARBA" id="ARBA00022833"/>
    </source>
</evidence>
<evidence type="ECO:0000256" key="5">
    <source>
        <dbReference type="ARBA" id="ARBA00023239"/>
    </source>
</evidence>
<keyword evidence="5" id="KW-0456">Lyase</keyword>